<proteinExistence type="predicted"/>
<sequence>MEEKEETMQICGAGPYDQHLMLGEHELTDHSQSLAALGIFPGALLTLKIDAPVETEPSVESDATSMEITSPEKGFKGTELVPS</sequence>
<evidence type="ECO:0008006" key="4">
    <source>
        <dbReference type="Google" id="ProtNLM"/>
    </source>
</evidence>
<accession>A0A834NLA0</accession>
<organism evidence="2 3">
    <name type="scientific">Vespula vulgaris</name>
    <name type="common">Yellow jacket</name>
    <name type="synonym">Wasp</name>
    <dbReference type="NCBI Taxonomy" id="7454"/>
    <lineage>
        <taxon>Eukaryota</taxon>
        <taxon>Metazoa</taxon>
        <taxon>Ecdysozoa</taxon>
        <taxon>Arthropoda</taxon>
        <taxon>Hexapoda</taxon>
        <taxon>Insecta</taxon>
        <taxon>Pterygota</taxon>
        <taxon>Neoptera</taxon>
        <taxon>Endopterygota</taxon>
        <taxon>Hymenoptera</taxon>
        <taxon>Apocrita</taxon>
        <taxon>Aculeata</taxon>
        <taxon>Vespoidea</taxon>
        <taxon>Vespidae</taxon>
        <taxon>Vespinae</taxon>
        <taxon>Vespula</taxon>
    </lineage>
</organism>
<keyword evidence="3" id="KW-1185">Reference proteome</keyword>
<evidence type="ECO:0000313" key="2">
    <source>
        <dbReference type="EMBL" id="KAF7411768.1"/>
    </source>
</evidence>
<protein>
    <recommendedName>
        <fullName evidence="4">Ubiquitin-like domain-containing protein</fullName>
    </recommendedName>
</protein>
<feature type="region of interest" description="Disordered" evidence="1">
    <location>
        <begin position="55"/>
        <end position="83"/>
    </location>
</feature>
<dbReference type="EMBL" id="JACSEA010000001">
    <property type="protein sequence ID" value="KAF7411768.1"/>
    <property type="molecule type" value="Genomic_DNA"/>
</dbReference>
<reference evidence="2" key="1">
    <citation type="journal article" date="2020" name="G3 (Bethesda)">
        <title>High-Quality Assemblies for Three Invasive Social Wasps from the &lt;i&gt;Vespula&lt;/i&gt; Genus.</title>
        <authorList>
            <person name="Harrop T.W.R."/>
            <person name="Guhlin J."/>
            <person name="McLaughlin G.M."/>
            <person name="Permina E."/>
            <person name="Stockwell P."/>
            <person name="Gilligan J."/>
            <person name="Le Lec M.F."/>
            <person name="Gruber M.A.M."/>
            <person name="Quinn O."/>
            <person name="Lovegrove M."/>
            <person name="Duncan E.J."/>
            <person name="Remnant E.J."/>
            <person name="Van Eeckhoven J."/>
            <person name="Graham B."/>
            <person name="Knapp R.A."/>
            <person name="Langford K.W."/>
            <person name="Kronenberg Z."/>
            <person name="Press M.O."/>
            <person name="Eacker S.M."/>
            <person name="Wilson-Rankin E.E."/>
            <person name="Purcell J."/>
            <person name="Lester P.J."/>
            <person name="Dearden P.K."/>
        </authorList>
    </citation>
    <scope>NUCLEOTIDE SEQUENCE</scope>
    <source>
        <strain evidence="2">Marl-1</strain>
    </source>
</reference>
<evidence type="ECO:0000313" key="3">
    <source>
        <dbReference type="Proteomes" id="UP000614350"/>
    </source>
</evidence>
<comment type="caution">
    <text evidence="2">The sequence shown here is derived from an EMBL/GenBank/DDBJ whole genome shotgun (WGS) entry which is preliminary data.</text>
</comment>
<dbReference type="SUPFAM" id="SSF54236">
    <property type="entry name" value="Ubiquitin-like"/>
    <property type="match status" value="1"/>
</dbReference>
<dbReference type="InterPro" id="IPR029071">
    <property type="entry name" value="Ubiquitin-like_domsf"/>
</dbReference>
<gene>
    <name evidence="2" type="ORF">HZH66_000664</name>
</gene>
<name>A0A834NLA0_VESVU</name>
<dbReference type="AlphaFoldDB" id="A0A834NLA0"/>
<evidence type="ECO:0000256" key="1">
    <source>
        <dbReference type="SAM" id="MobiDB-lite"/>
    </source>
</evidence>
<dbReference type="Proteomes" id="UP000614350">
    <property type="component" value="Unassembled WGS sequence"/>
</dbReference>